<feature type="region of interest" description="Disordered" evidence="2">
    <location>
        <begin position="193"/>
        <end position="215"/>
    </location>
</feature>
<evidence type="ECO:0000313" key="3">
    <source>
        <dbReference type="EMBL" id="KAG7397843.1"/>
    </source>
</evidence>
<proteinExistence type="predicted"/>
<organism evidence="3 4">
    <name type="scientific">Phytophthora boehmeriae</name>
    <dbReference type="NCBI Taxonomy" id="109152"/>
    <lineage>
        <taxon>Eukaryota</taxon>
        <taxon>Sar</taxon>
        <taxon>Stramenopiles</taxon>
        <taxon>Oomycota</taxon>
        <taxon>Peronosporomycetes</taxon>
        <taxon>Peronosporales</taxon>
        <taxon>Peronosporaceae</taxon>
        <taxon>Phytophthora</taxon>
    </lineage>
</organism>
<evidence type="ECO:0000313" key="4">
    <source>
        <dbReference type="Proteomes" id="UP000693981"/>
    </source>
</evidence>
<feature type="coiled-coil region" evidence="1">
    <location>
        <begin position="215"/>
        <end position="277"/>
    </location>
</feature>
<gene>
    <name evidence="3" type="ORF">PHYBOEH_012105</name>
</gene>
<evidence type="ECO:0000256" key="2">
    <source>
        <dbReference type="SAM" id="MobiDB-lite"/>
    </source>
</evidence>
<accession>A0A8T1X1E7</accession>
<keyword evidence="4" id="KW-1185">Reference proteome</keyword>
<dbReference type="Proteomes" id="UP000693981">
    <property type="component" value="Unassembled WGS sequence"/>
</dbReference>
<protein>
    <submittedName>
        <fullName evidence="3">Uncharacterized protein</fullName>
    </submittedName>
</protein>
<comment type="caution">
    <text evidence="3">The sequence shown here is derived from an EMBL/GenBank/DDBJ whole genome shotgun (WGS) entry which is preliminary data.</text>
</comment>
<reference evidence="3" key="1">
    <citation type="submission" date="2021-02" db="EMBL/GenBank/DDBJ databases">
        <authorList>
            <person name="Palmer J.M."/>
        </authorList>
    </citation>
    <scope>NUCLEOTIDE SEQUENCE</scope>
    <source>
        <strain evidence="3">SCRP23</strain>
    </source>
</reference>
<keyword evidence="1" id="KW-0175">Coiled coil</keyword>
<dbReference type="OrthoDB" id="124741at2759"/>
<sequence>MPAENELPSVPTEALAIYEPFVQWLLTAPPEELMSLPDGIISSISVTIEDDEEAEAVDVRSLDTTQEERWPQFDNVFNAQLALAEAEVELENVWDLSSCAQREWSTLDEKLLDLQDEHDESCEAIALLERRIIKLLQDRDLAIAETYTTEKQIQDAEFFKMRQQQRRQQEEEEQKKARVASALRRLLLRRSSTESDEFSASPPSSPAQKLSEKDVHRLQKELADSKVAAALAKAELDERRNALRRAERQFADVKLTLAQAQTEEDDLQTSLQQLARARRSSVDQLQQISLFSAAALPLEPPPAPTASRR</sequence>
<dbReference type="EMBL" id="JAGDFL010000099">
    <property type="protein sequence ID" value="KAG7397843.1"/>
    <property type="molecule type" value="Genomic_DNA"/>
</dbReference>
<dbReference type="AlphaFoldDB" id="A0A8T1X1E7"/>
<evidence type="ECO:0000256" key="1">
    <source>
        <dbReference type="SAM" id="Coils"/>
    </source>
</evidence>
<name>A0A8T1X1E7_9STRA</name>